<dbReference type="AlphaFoldDB" id="A0A133UJ04"/>
<feature type="domain" description="CobQ/CobB/MinD/ParA nucleotide binding" evidence="2">
    <location>
        <begin position="76"/>
        <end position="298"/>
    </location>
</feature>
<protein>
    <recommendedName>
        <fullName evidence="2">CobQ/CobB/MinD/ParA nucleotide binding domain-containing protein</fullName>
    </recommendedName>
</protein>
<accession>A0A133UJ04</accession>
<comment type="caution">
    <text evidence="3">The sequence shown here is derived from an EMBL/GenBank/DDBJ whole genome shotgun (WGS) entry which is preliminary data.</text>
</comment>
<name>A0A133UJ04_9EURY</name>
<dbReference type="InterPro" id="IPR027417">
    <property type="entry name" value="P-loop_NTPase"/>
</dbReference>
<dbReference type="GO" id="GO:0016887">
    <property type="term" value="F:ATP hydrolysis activity"/>
    <property type="evidence" value="ECO:0007669"/>
    <property type="project" value="TreeGrafter"/>
</dbReference>
<dbReference type="GO" id="GO:0009898">
    <property type="term" value="C:cytoplasmic side of plasma membrane"/>
    <property type="evidence" value="ECO:0007669"/>
    <property type="project" value="TreeGrafter"/>
</dbReference>
<feature type="region of interest" description="Disordered" evidence="1">
    <location>
        <begin position="1"/>
        <end position="23"/>
    </location>
</feature>
<keyword evidence="4" id="KW-1185">Reference proteome</keyword>
<evidence type="ECO:0000313" key="3">
    <source>
        <dbReference type="EMBL" id="KXA94145.1"/>
    </source>
</evidence>
<evidence type="ECO:0000256" key="1">
    <source>
        <dbReference type="SAM" id="MobiDB-lite"/>
    </source>
</evidence>
<dbReference type="Proteomes" id="UP000070284">
    <property type="component" value="Unassembled WGS sequence"/>
</dbReference>
<dbReference type="Pfam" id="PF01656">
    <property type="entry name" value="CbiA"/>
    <property type="match status" value="1"/>
</dbReference>
<evidence type="ECO:0000313" key="4">
    <source>
        <dbReference type="Proteomes" id="UP000070284"/>
    </source>
</evidence>
<reference evidence="3 4" key="1">
    <citation type="journal article" date="2016" name="Sci. Rep.">
        <title>Metabolic traits of an uncultured archaeal lineage -MSBL1- from brine pools of the Red Sea.</title>
        <authorList>
            <person name="Mwirichia R."/>
            <person name="Alam I."/>
            <person name="Rashid M."/>
            <person name="Vinu M."/>
            <person name="Ba-Alawi W."/>
            <person name="Anthony Kamau A."/>
            <person name="Kamanda Ngugi D."/>
            <person name="Goker M."/>
            <person name="Klenk H.P."/>
            <person name="Bajic V."/>
            <person name="Stingl U."/>
        </authorList>
    </citation>
    <scope>NUCLEOTIDE SEQUENCE [LARGE SCALE GENOMIC DNA]</scope>
    <source>
        <strain evidence="3">SCGC-AAA259E19</strain>
    </source>
</reference>
<dbReference type="Gene3D" id="3.40.50.300">
    <property type="entry name" value="P-loop containing nucleotide triphosphate hydrolases"/>
    <property type="match status" value="1"/>
</dbReference>
<dbReference type="InterPro" id="IPR050625">
    <property type="entry name" value="ParA/MinD_ATPase"/>
</dbReference>
<dbReference type="EMBL" id="LHXO01000079">
    <property type="protein sequence ID" value="KXA94145.1"/>
    <property type="molecule type" value="Genomic_DNA"/>
</dbReference>
<sequence length="330" mass="36834">MSEDDTLELEIKDETPKPDSRTQLEEMLEENTERVVNILRDRGYEIIEPSQKSELDKVSETRQKSSFEESQVIGFAGKGGVGKTTLSALLLAVLAKKENTRSILAVDSDPNTCLPGMLGAKNYSTLSEMVEGYKGGRLPPRKFRQEFNSLLLQNEQEYYDLLPMGKGEGQGCYCSVNNLLQSAFREFVLEGEYSYEYVVVDCEAGIEHIARKTSAFLSDLVIVTDGSKMSLNTIKNIHSTSKDVNIEIDSKYVLANQVNEEEALNEIEKISNELGMIFLGNIPEDKEVERLTRKGEPISELSSSPPLKKMEEIESKIIAVNGRSSPDKAK</sequence>
<gene>
    <name evidence="3" type="ORF">AKJ65_05275</name>
</gene>
<dbReference type="SUPFAM" id="SSF52540">
    <property type="entry name" value="P-loop containing nucleoside triphosphate hydrolases"/>
    <property type="match status" value="1"/>
</dbReference>
<organism evidence="3 4">
    <name type="scientific">candidate division MSBL1 archaeon SCGC-AAA259E19</name>
    <dbReference type="NCBI Taxonomy" id="1698264"/>
    <lineage>
        <taxon>Archaea</taxon>
        <taxon>Methanobacteriati</taxon>
        <taxon>Methanobacteriota</taxon>
        <taxon>candidate division MSBL1</taxon>
    </lineage>
</organism>
<proteinExistence type="predicted"/>
<dbReference type="GO" id="GO:0005829">
    <property type="term" value="C:cytosol"/>
    <property type="evidence" value="ECO:0007669"/>
    <property type="project" value="TreeGrafter"/>
</dbReference>
<dbReference type="GO" id="GO:0005524">
    <property type="term" value="F:ATP binding"/>
    <property type="evidence" value="ECO:0007669"/>
    <property type="project" value="TreeGrafter"/>
</dbReference>
<dbReference type="GO" id="GO:0051782">
    <property type="term" value="P:negative regulation of cell division"/>
    <property type="evidence" value="ECO:0007669"/>
    <property type="project" value="TreeGrafter"/>
</dbReference>
<dbReference type="PANTHER" id="PTHR43384:SF7">
    <property type="entry name" value="CARBON-MONOXIDE DEHYDROGENASE ACCESSORY PROTEIN"/>
    <property type="match status" value="1"/>
</dbReference>
<feature type="compositionally biased region" description="Basic and acidic residues" evidence="1">
    <location>
        <begin position="9"/>
        <end position="23"/>
    </location>
</feature>
<evidence type="ECO:0000259" key="2">
    <source>
        <dbReference type="Pfam" id="PF01656"/>
    </source>
</evidence>
<dbReference type="PANTHER" id="PTHR43384">
    <property type="entry name" value="SEPTUM SITE-DETERMINING PROTEIN MIND HOMOLOG, CHLOROPLASTIC-RELATED"/>
    <property type="match status" value="1"/>
</dbReference>
<dbReference type="InterPro" id="IPR002586">
    <property type="entry name" value="CobQ/CobB/MinD/ParA_Nub-bd_dom"/>
</dbReference>